<gene>
    <name evidence="7" type="ORF">WG929_16615</name>
</gene>
<evidence type="ECO:0000256" key="1">
    <source>
        <dbReference type="ARBA" id="ARBA00008110"/>
    </source>
</evidence>
<dbReference type="InterPro" id="IPR000847">
    <property type="entry name" value="LysR_HTH_N"/>
</dbReference>
<keyword evidence="4" id="KW-0677">Repeat</keyword>
<dbReference type="InterPro" id="IPR003725">
    <property type="entry name" value="ModE-bd_N"/>
</dbReference>
<keyword evidence="8" id="KW-1185">Reference proteome</keyword>
<organism evidence="7 8">
    <name type="scientific">Oceanobacter antarcticus</name>
    <dbReference type="NCBI Taxonomy" id="3133425"/>
    <lineage>
        <taxon>Bacteria</taxon>
        <taxon>Pseudomonadati</taxon>
        <taxon>Pseudomonadota</taxon>
        <taxon>Gammaproteobacteria</taxon>
        <taxon>Oceanospirillales</taxon>
        <taxon>Oceanospirillaceae</taxon>
        <taxon>Oceanobacter</taxon>
    </lineage>
</organism>
<protein>
    <submittedName>
        <fullName evidence="7">TOBE domain-containing protein</fullName>
    </submittedName>
</protein>
<dbReference type="Pfam" id="PF03459">
    <property type="entry name" value="TOBE"/>
    <property type="match status" value="2"/>
</dbReference>
<dbReference type="SUPFAM" id="SSF46785">
    <property type="entry name" value="Winged helix' DNA-binding domain"/>
    <property type="match status" value="1"/>
</dbReference>
<dbReference type="InterPro" id="IPR051815">
    <property type="entry name" value="Molybdate_resp_trans_reg"/>
</dbReference>
<dbReference type="InterPro" id="IPR004606">
    <property type="entry name" value="Mop_domain"/>
</dbReference>
<evidence type="ECO:0000256" key="3">
    <source>
        <dbReference type="ARBA" id="ARBA00022505"/>
    </source>
</evidence>
<comment type="caution">
    <text evidence="7">The sequence shown here is derived from an EMBL/GenBank/DDBJ whole genome shotgun (WGS) entry which is preliminary data.</text>
</comment>
<dbReference type="InterPro" id="IPR016462">
    <property type="entry name" value="ModE"/>
</dbReference>
<dbReference type="NCBIfam" id="TIGR00638">
    <property type="entry name" value="Mop"/>
    <property type="match status" value="1"/>
</dbReference>
<dbReference type="PANTHER" id="PTHR30432">
    <property type="entry name" value="TRANSCRIPTIONAL REGULATOR MODE"/>
    <property type="match status" value="1"/>
</dbReference>
<keyword evidence="3 5" id="KW-0500">Molybdenum</keyword>
<evidence type="ECO:0000256" key="5">
    <source>
        <dbReference type="PIRNR" id="PIRNR005763"/>
    </source>
</evidence>
<comment type="similarity">
    <text evidence="1 5">Belongs to the ModE family.</text>
</comment>
<dbReference type="SUPFAM" id="SSF50331">
    <property type="entry name" value="MOP-like"/>
    <property type="match status" value="2"/>
</dbReference>
<dbReference type="PROSITE" id="PS51866">
    <property type="entry name" value="MOP"/>
    <property type="match status" value="1"/>
</dbReference>
<keyword evidence="2 5" id="KW-0813">Transport</keyword>
<evidence type="ECO:0000256" key="2">
    <source>
        <dbReference type="ARBA" id="ARBA00022448"/>
    </source>
</evidence>
<dbReference type="Gene3D" id="2.40.50.100">
    <property type="match status" value="2"/>
</dbReference>
<dbReference type="InterPro" id="IPR005116">
    <property type="entry name" value="Transp-assoc_OB_typ1"/>
</dbReference>
<dbReference type="PANTHER" id="PTHR30432:SF1">
    <property type="entry name" value="DNA-BINDING TRANSCRIPTIONAL DUAL REGULATOR MODE"/>
    <property type="match status" value="1"/>
</dbReference>
<sequence>MQLVGRILLDTDEGSLLAEKRVKLLEAIAQHGTIQKAAQEMGLSYKGAWDAVNAMNNLCDEPLVIREVGGRRGGGSHLTEQGRALITLYRTVEAEYQQLLDRMNNSLGDMHQFHRMMNRFAMRTSARNQFHGVVTALIQGMVNCEVRMKLDDQTEIVAMITNESAENLDLRLGLELFALIKTSYASVHTQPLPHRNCFAGVVADLVRGEQSTEVRVDLPSGKSVISAVSNQDCDTMALALDLPVYAAFSPNSVILALVS</sequence>
<dbReference type="InterPro" id="IPR036388">
    <property type="entry name" value="WH-like_DNA-bd_sf"/>
</dbReference>
<evidence type="ECO:0000259" key="6">
    <source>
        <dbReference type="PROSITE" id="PS51866"/>
    </source>
</evidence>
<dbReference type="RefSeq" id="WP_369854648.1">
    <property type="nucleotide sequence ID" value="NZ_JBBKTX010000023.1"/>
</dbReference>
<accession>A0ABW8NMD6</accession>
<evidence type="ECO:0000256" key="4">
    <source>
        <dbReference type="ARBA" id="ARBA00022737"/>
    </source>
</evidence>
<dbReference type="InterPro" id="IPR036390">
    <property type="entry name" value="WH_DNA-bd_sf"/>
</dbReference>
<dbReference type="NCBIfam" id="TIGR00637">
    <property type="entry name" value="ModE_repress"/>
    <property type="match status" value="1"/>
</dbReference>
<name>A0ABW8NMD6_9GAMM</name>
<evidence type="ECO:0000313" key="8">
    <source>
        <dbReference type="Proteomes" id="UP001620597"/>
    </source>
</evidence>
<feature type="domain" description="Mop" evidence="6">
    <location>
        <begin position="123"/>
        <end position="189"/>
    </location>
</feature>
<evidence type="ECO:0000313" key="7">
    <source>
        <dbReference type="EMBL" id="MFK4754036.1"/>
    </source>
</evidence>
<dbReference type="EMBL" id="JBBKTX010000023">
    <property type="protein sequence ID" value="MFK4754036.1"/>
    <property type="molecule type" value="Genomic_DNA"/>
</dbReference>
<dbReference type="Proteomes" id="UP001620597">
    <property type="component" value="Unassembled WGS sequence"/>
</dbReference>
<dbReference type="InterPro" id="IPR008995">
    <property type="entry name" value="Mo/tungstate-bd_C_term_dom"/>
</dbReference>
<reference evidence="7 8" key="1">
    <citation type="submission" date="2024-03" db="EMBL/GenBank/DDBJ databases">
        <title>High-quality draft genome sequence of Oceanobacter sp. wDCs-4.</title>
        <authorList>
            <person name="Dong C."/>
        </authorList>
    </citation>
    <scope>NUCLEOTIDE SEQUENCE [LARGE SCALE GENOMIC DNA]</scope>
    <source>
        <strain evidence="8">wDCs-4</strain>
    </source>
</reference>
<proteinExistence type="inferred from homology"/>
<dbReference type="Gene3D" id="1.10.10.10">
    <property type="entry name" value="Winged helix-like DNA-binding domain superfamily/Winged helix DNA-binding domain"/>
    <property type="match status" value="1"/>
</dbReference>
<dbReference type="Pfam" id="PF00126">
    <property type="entry name" value="HTH_1"/>
    <property type="match status" value="1"/>
</dbReference>
<dbReference type="PIRSF" id="PIRSF005763">
    <property type="entry name" value="Txn_reg_ModE"/>
    <property type="match status" value="1"/>
</dbReference>